<evidence type="ECO:0000259" key="12">
    <source>
        <dbReference type="PROSITE" id="PS51220"/>
    </source>
</evidence>
<dbReference type="InterPro" id="IPR049883">
    <property type="entry name" value="NOTCH1_EGF-like"/>
</dbReference>
<evidence type="ECO:0000259" key="13">
    <source>
        <dbReference type="PROSITE" id="PS51233"/>
    </source>
</evidence>
<evidence type="ECO:0000256" key="5">
    <source>
        <dbReference type="ARBA" id="ARBA00022989"/>
    </source>
</evidence>
<proteinExistence type="predicted"/>
<evidence type="ECO:0000313" key="15">
    <source>
        <dbReference type="Proteomes" id="UP001159405"/>
    </source>
</evidence>
<dbReference type="Pfam" id="PF06119">
    <property type="entry name" value="NIDO"/>
    <property type="match status" value="1"/>
</dbReference>
<evidence type="ECO:0000313" key="14">
    <source>
        <dbReference type="EMBL" id="CAH3044999.1"/>
    </source>
</evidence>
<evidence type="ECO:0000256" key="1">
    <source>
        <dbReference type="ARBA" id="ARBA00004370"/>
    </source>
</evidence>
<evidence type="ECO:0000256" key="6">
    <source>
        <dbReference type="ARBA" id="ARBA00023136"/>
    </source>
</evidence>
<dbReference type="Pfam" id="PF07645">
    <property type="entry name" value="EGF_CA"/>
    <property type="match status" value="1"/>
</dbReference>
<dbReference type="PROSITE" id="PS51220">
    <property type="entry name" value="NIDO"/>
    <property type="match status" value="1"/>
</dbReference>
<dbReference type="PROSITE" id="PS50856">
    <property type="entry name" value="AMOP"/>
    <property type="match status" value="1"/>
</dbReference>
<dbReference type="SMART" id="SM00181">
    <property type="entry name" value="EGF"/>
    <property type="match status" value="6"/>
</dbReference>
<dbReference type="PANTHER" id="PTHR13802:SF52">
    <property type="entry name" value="MUCIN-4"/>
    <property type="match status" value="1"/>
</dbReference>
<protein>
    <recommendedName>
        <fullName evidence="16">Mucin-like protein</fullName>
    </recommendedName>
</protein>
<feature type="domain" description="NIDO" evidence="12">
    <location>
        <begin position="898"/>
        <end position="1071"/>
    </location>
</feature>
<dbReference type="SMART" id="SM00179">
    <property type="entry name" value="EGF_CA"/>
    <property type="match status" value="5"/>
</dbReference>
<evidence type="ECO:0000256" key="3">
    <source>
        <dbReference type="ARBA" id="ARBA00022692"/>
    </source>
</evidence>
<dbReference type="CDD" id="cd00054">
    <property type="entry name" value="EGF_CA"/>
    <property type="match status" value="4"/>
</dbReference>
<keyword evidence="15" id="KW-1185">Reference proteome</keyword>
<keyword evidence="2 8" id="KW-0245">EGF-like domain</keyword>
<dbReference type="Pfam" id="PF23263">
    <property type="entry name" value="C8-3_MUC4"/>
    <property type="match status" value="1"/>
</dbReference>
<dbReference type="PROSITE" id="PS00010">
    <property type="entry name" value="ASX_HYDROXYL"/>
    <property type="match status" value="2"/>
</dbReference>
<keyword evidence="3" id="KW-0812">Transmembrane</keyword>
<feature type="non-terminal residue" evidence="14">
    <location>
        <position position="1887"/>
    </location>
</feature>
<feature type="domain" description="EGF-like" evidence="10">
    <location>
        <begin position="1682"/>
        <end position="1720"/>
    </location>
</feature>
<dbReference type="PROSITE" id="PS00022">
    <property type="entry name" value="EGF_1"/>
    <property type="match status" value="1"/>
</dbReference>
<comment type="subcellular location">
    <subcellularLocation>
        <location evidence="1">Membrane</location>
    </subcellularLocation>
</comment>
<dbReference type="SMART" id="SM00539">
    <property type="entry name" value="NIDO"/>
    <property type="match status" value="1"/>
</dbReference>
<feature type="region of interest" description="Disordered" evidence="9">
    <location>
        <begin position="235"/>
        <end position="265"/>
    </location>
</feature>
<feature type="domain" description="VWFD" evidence="13">
    <location>
        <begin position="1233"/>
        <end position="1428"/>
    </location>
</feature>
<dbReference type="InterPro" id="IPR003886">
    <property type="entry name" value="NIDO_dom"/>
</dbReference>
<organism evidence="14 15">
    <name type="scientific">Porites lobata</name>
    <dbReference type="NCBI Taxonomy" id="104759"/>
    <lineage>
        <taxon>Eukaryota</taxon>
        <taxon>Metazoa</taxon>
        <taxon>Cnidaria</taxon>
        <taxon>Anthozoa</taxon>
        <taxon>Hexacorallia</taxon>
        <taxon>Scleractinia</taxon>
        <taxon>Fungiina</taxon>
        <taxon>Poritidae</taxon>
        <taxon>Porites</taxon>
    </lineage>
</organism>
<dbReference type="InterPro" id="IPR056619">
    <property type="entry name" value="C8-3_MUC4"/>
</dbReference>
<evidence type="ECO:0000256" key="7">
    <source>
        <dbReference type="ARBA" id="ARBA00023157"/>
    </source>
</evidence>
<dbReference type="InterPro" id="IPR001846">
    <property type="entry name" value="VWF_type-D"/>
</dbReference>
<feature type="domain" description="AMOP" evidence="11">
    <location>
        <begin position="1072"/>
        <end position="1221"/>
    </location>
</feature>
<evidence type="ECO:0000256" key="2">
    <source>
        <dbReference type="ARBA" id="ARBA00022536"/>
    </source>
</evidence>
<evidence type="ECO:0000256" key="8">
    <source>
        <dbReference type="PROSITE-ProRule" id="PRU00076"/>
    </source>
</evidence>
<evidence type="ECO:0000256" key="4">
    <source>
        <dbReference type="ARBA" id="ARBA00022737"/>
    </source>
</evidence>
<dbReference type="PROSITE" id="PS51233">
    <property type="entry name" value="VWFD"/>
    <property type="match status" value="1"/>
</dbReference>
<dbReference type="InterPro" id="IPR026823">
    <property type="entry name" value="cEGF"/>
</dbReference>
<name>A0ABN8N7W6_9CNID</name>
<dbReference type="PANTHER" id="PTHR13802">
    <property type="entry name" value="MUCIN 4-RELATED"/>
    <property type="match status" value="1"/>
</dbReference>
<comment type="caution">
    <text evidence="14">The sequence shown here is derived from an EMBL/GenBank/DDBJ whole genome shotgun (WGS) entry which is preliminary data.</text>
</comment>
<evidence type="ECO:0000259" key="10">
    <source>
        <dbReference type="PROSITE" id="PS50026"/>
    </source>
</evidence>
<dbReference type="PROSITE" id="PS50026">
    <property type="entry name" value="EGF_3"/>
    <property type="match status" value="1"/>
</dbReference>
<dbReference type="Pfam" id="PF14670">
    <property type="entry name" value="FXa_inhibition"/>
    <property type="match status" value="1"/>
</dbReference>
<dbReference type="Pfam" id="PF00094">
    <property type="entry name" value="VWD"/>
    <property type="match status" value="1"/>
</dbReference>
<dbReference type="PROSITE" id="PS01187">
    <property type="entry name" value="EGF_CA"/>
    <property type="match status" value="2"/>
</dbReference>
<dbReference type="SMART" id="SM00723">
    <property type="entry name" value="AMOP"/>
    <property type="match status" value="1"/>
</dbReference>
<dbReference type="SUPFAM" id="SSF57196">
    <property type="entry name" value="EGF/Laminin"/>
    <property type="match status" value="2"/>
</dbReference>
<dbReference type="EMBL" id="CALNXK010000013">
    <property type="protein sequence ID" value="CAH3044999.1"/>
    <property type="molecule type" value="Genomic_DNA"/>
</dbReference>
<dbReference type="InterPro" id="IPR001881">
    <property type="entry name" value="EGF-like_Ca-bd_dom"/>
</dbReference>
<gene>
    <name evidence="14" type="ORF">PLOB_00006622</name>
</gene>
<evidence type="ECO:0008006" key="16">
    <source>
        <dbReference type="Google" id="ProtNLM"/>
    </source>
</evidence>
<keyword evidence="5" id="KW-1133">Transmembrane helix</keyword>
<dbReference type="InterPro" id="IPR000742">
    <property type="entry name" value="EGF"/>
</dbReference>
<reference evidence="14 15" key="1">
    <citation type="submission" date="2022-05" db="EMBL/GenBank/DDBJ databases">
        <authorList>
            <consortium name="Genoscope - CEA"/>
            <person name="William W."/>
        </authorList>
    </citation>
    <scope>NUCLEOTIDE SEQUENCE [LARGE SCALE GENOMIC DNA]</scope>
</reference>
<dbReference type="InterPro" id="IPR018097">
    <property type="entry name" value="EGF_Ca-bd_CS"/>
</dbReference>
<evidence type="ECO:0000256" key="9">
    <source>
        <dbReference type="SAM" id="MobiDB-lite"/>
    </source>
</evidence>
<dbReference type="InterPro" id="IPR000152">
    <property type="entry name" value="EGF-type_Asp/Asn_hydroxyl_site"/>
</dbReference>
<dbReference type="InterPro" id="IPR009030">
    <property type="entry name" value="Growth_fac_rcpt_cys_sf"/>
</dbReference>
<evidence type="ECO:0000259" key="11">
    <source>
        <dbReference type="PROSITE" id="PS50856"/>
    </source>
</evidence>
<comment type="caution">
    <text evidence="8">Lacks conserved residue(s) required for the propagation of feature annotation.</text>
</comment>
<keyword evidence="4" id="KW-0677">Repeat</keyword>
<keyword evidence="7" id="KW-1015">Disulfide bond</keyword>
<dbReference type="Proteomes" id="UP001159405">
    <property type="component" value="Unassembled WGS sequence"/>
</dbReference>
<dbReference type="InterPro" id="IPR005533">
    <property type="entry name" value="AMOP_dom"/>
</dbReference>
<accession>A0ABN8N7W6</accession>
<dbReference type="Gene3D" id="2.10.25.10">
    <property type="entry name" value="Laminin"/>
    <property type="match status" value="5"/>
</dbReference>
<dbReference type="InterPro" id="IPR051495">
    <property type="entry name" value="Epithelial_Barrier/Signaling"/>
</dbReference>
<dbReference type="SUPFAM" id="SSF57184">
    <property type="entry name" value="Growth factor receptor domain"/>
    <property type="match status" value="1"/>
</dbReference>
<feature type="non-terminal residue" evidence="14">
    <location>
        <position position="1"/>
    </location>
</feature>
<sequence>SAIVAASVATSASASTSSQVCHLVCGSTSISQFVSASTLSSVSPSVLASTSASLSALGLTSASSSRSPSVSTSFSAFTSATVLGSVSTIILASTSLSVSPSIYVPTSGSLSDCLSTSASASTSPSVSTSFAASTFASVLGSVSTIGLASTSLSVSASISAPTSSSQSASVLTSASASTSPSLPSSVSASPSGGLPASVSTHALTFTSPSVSTSVSSFTSSNVLANVFTNALASTSPNESASISTSTSSNLSNTAATSASTSTSPSVSADASAFISASASVNVSTTLSASTSAQVCHLVCRSASASKLLATASPSASVSSSVSTSPSTSPSPSESASVSTFISAIVAASVATSASASTSSQVCHLVCGSTSISQFVSASTLSSVSPSVLASTSASLSALGLTSASSSRSPSVSTSFSAFTSATVLGSVSTIILASTSLSVSASIYVPTSASLSTSVSTSASVSNSPGVSASDSVSTSASLSTSVSTSASISTSPSVSASVSPFPSATLSASVSTSVSASTSPIVSPSLSESLSASVSASLSTSASASTSPSVSESVSASTSASLSSSVSTSTSVSTSPSLSPTVSASPSASVSASLSISASASTSPGVSETVSASTSASVSTSVSTSALVSNSPSVSASVSASTSASLSTSVSTSASISTSPSVSASVSPSTSASLSASVSSSVSASTSPSVSPTVSESLSASVSASVSTSASASTSPSVSESVSASTFASLSANVSTSASVSTSPSLSATVSASPSANVSASLSTSAVASTLPSVSASVSASTSASLLARFSFSQSISITASSSILPSTPTIAPASNLIPFGPPENDAELIAEPSCNDEVICQSIRAGRFGFEFFQRRRFRLNICFNGKIQFNERWSVRWPQKFGIYRWLRSNAFIAPFWARVEHRAFNTGISKVYYHAYEQSNQKTDQISNILRLASRYVQNYTNDEKFRNFEATWVLVVTWVNVCPYDECTERCSLRNTFQAVIITDWGNTFLMYNYPSGGIEWTVNAPVSEYAEWTDVYGIPVAGWSAEGIHNLNLDGSGSLLGMYNLDNRIGNTGTLGRYFWRIENQERDSDIKKCIDWITFQDDVNFRSWYAQQFRSRRFNRHLACPCTIWQARLDRGRFFRDFSYSSSNFCFRSRSSRFFFHISDDLGFVVFRIRQLCCYSSPFSDLGFLITGPPDGSHVIAERLFSVRDVTTDKDAETFCCADPDLCNEYYFYRPSDDCSFYRPRRRRWFWGDPHFKTLDGGNYTFNGLGEYVMIDARDGVFQLQARTRLAQQNSTNATIFSAGAAKEENTSIVEVKVKKGGGIDILIEETIYPNYANLTNQTIEVGGNLSFSKPEANCVEVYFPSTTSVQFCEKREMLSFVVTLSEDYRNSTRGLLGTWNDYPNDDFTLPDGTVLSPSSTSREIHFDFGVKWQINQSQSLFTYAQNESVDTFAKPDFLPMFIENITWFNASVEREATTRCGDNIECLFDAAATNDVSVGLVTKDINTQFENETNILENFPPVIVSASDVINATLDGNVQFNITAEDEDTVNFEVINKPESATKKQSGNVLYFSWNVTSSQKFNLSIVATDDKGASALWNPTIRMCACNNGGQCIEPEEGDSINTDIKFIYMGCACQGGYTGRFCESEIDACELNGQPCYEGVGCTDLPPPANVSGYTCGPCPTGFTGDGAQCLDIDECQTSNCEQICVNTPGSYYCTCSNGFKIKANTRSCEDINECEPSNDCMHQCDNTPGSFNCLCNQFFVVDPTDWRKCVATNPCSPDFGCDHVCFKDANNQPNCDCFANFELQRDGKTCTDINECDPDKRLHRCSHICKNIPGGYDCSCPAGYRLSGDGYTCDDINECVDDRLFNCTDVQRCINDIGTYRCDCGENLFFIDGQCR</sequence>
<dbReference type="PROSITE" id="PS01186">
    <property type="entry name" value="EGF_2"/>
    <property type="match status" value="3"/>
</dbReference>
<dbReference type="Pfam" id="PF12662">
    <property type="entry name" value="cEGF"/>
    <property type="match status" value="1"/>
</dbReference>
<feature type="region of interest" description="Disordered" evidence="9">
    <location>
        <begin position="567"/>
        <end position="587"/>
    </location>
</feature>
<dbReference type="SMART" id="SM00216">
    <property type="entry name" value="VWD"/>
    <property type="match status" value="1"/>
</dbReference>
<keyword evidence="6" id="KW-0472">Membrane</keyword>